<reference evidence="1" key="1">
    <citation type="submission" date="2018-02" db="EMBL/GenBank/DDBJ databases">
        <title>The genomes of Aspergillus section Nigri reveals drivers in fungal speciation.</title>
        <authorList>
            <consortium name="DOE Joint Genome Institute"/>
            <person name="Vesth T.C."/>
            <person name="Nybo J."/>
            <person name="Theobald S."/>
            <person name="Brandl J."/>
            <person name="Frisvad J.C."/>
            <person name="Nielsen K.F."/>
            <person name="Lyhne E.K."/>
            <person name="Kogle M.E."/>
            <person name="Kuo A."/>
            <person name="Riley R."/>
            <person name="Clum A."/>
            <person name="Nolan M."/>
            <person name="Lipzen A."/>
            <person name="Salamov A."/>
            <person name="Henrissat B."/>
            <person name="Wiebenga A."/>
            <person name="De vries R.P."/>
            <person name="Grigoriev I.V."/>
            <person name="Mortensen U.H."/>
            <person name="Andersen M.R."/>
            <person name="Baker S.E."/>
        </authorList>
    </citation>
    <scope>NUCLEOTIDE SEQUENCE</scope>
    <source>
        <strain evidence="1">CBS 121060</strain>
    </source>
</reference>
<evidence type="ECO:0000313" key="2">
    <source>
        <dbReference type="Proteomes" id="UP000249661"/>
    </source>
</evidence>
<protein>
    <submittedName>
        <fullName evidence="1">Uncharacterized protein</fullName>
    </submittedName>
</protein>
<organism evidence="1 2">
    <name type="scientific">Aspergillus aculeatinus CBS 121060</name>
    <dbReference type="NCBI Taxonomy" id="1448322"/>
    <lineage>
        <taxon>Eukaryota</taxon>
        <taxon>Fungi</taxon>
        <taxon>Dikarya</taxon>
        <taxon>Ascomycota</taxon>
        <taxon>Pezizomycotina</taxon>
        <taxon>Eurotiomycetes</taxon>
        <taxon>Eurotiomycetidae</taxon>
        <taxon>Eurotiales</taxon>
        <taxon>Aspergillaceae</taxon>
        <taxon>Aspergillus</taxon>
        <taxon>Aspergillus subgen. Circumdati</taxon>
    </lineage>
</organism>
<accession>A0ACD1H3P4</accession>
<dbReference type="Proteomes" id="UP000249661">
    <property type="component" value="Unassembled WGS sequence"/>
</dbReference>
<name>A0ACD1H3P4_9EURO</name>
<sequence>MVFLVVHPVFRLSSVHSLSLRLVALSRGEDGSPTDLSHGCITTRLQLPGRKRRKRRRGKRKKKHGHLENDIRQTNSFHCTASAHSSSYFISCLEKSLTTKLSAPGTSIFMHQCHNDKCIMVESHHHPFVFFFARQKVGDMSYL</sequence>
<dbReference type="EMBL" id="KZ824968">
    <property type="protein sequence ID" value="RAH68235.1"/>
    <property type="molecule type" value="Genomic_DNA"/>
</dbReference>
<proteinExistence type="predicted"/>
<evidence type="ECO:0000313" key="1">
    <source>
        <dbReference type="EMBL" id="RAH68235.1"/>
    </source>
</evidence>
<keyword evidence="2" id="KW-1185">Reference proteome</keyword>
<gene>
    <name evidence="1" type="ORF">BO66DRAFT_131983</name>
</gene>